<evidence type="ECO:0000313" key="3">
    <source>
        <dbReference type="EMBL" id="PIT94086.1"/>
    </source>
</evidence>
<reference evidence="4" key="1">
    <citation type="submission" date="2017-09" db="EMBL/GenBank/DDBJ databases">
        <title>Depth-based differentiation of microbial function through sediment-hosted aquifers and enrichment of novel symbionts in the deep terrestrial subsurface.</title>
        <authorList>
            <person name="Probst A.J."/>
            <person name="Ladd B."/>
            <person name="Jarett J.K."/>
            <person name="Geller-Mcgrath D.E."/>
            <person name="Sieber C.M.K."/>
            <person name="Emerson J.B."/>
            <person name="Anantharaman K."/>
            <person name="Thomas B.C."/>
            <person name="Malmstrom R."/>
            <person name="Stieglmeier M."/>
            <person name="Klingl A."/>
            <person name="Woyke T."/>
            <person name="Ryan C.M."/>
            <person name="Banfield J.F."/>
        </authorList>
    </citation>
    <scope>NUCLEOTIDE SEQUENCE [LARGE SCALE GENOMIC DNA]</scope>
</reference>
<dbReference type="EMBL" id="PFAS01000010">
    <property type="protein sequence ID" value="PIT94086.1"/>
    <property type="molecule type" value="Genomic_DNA"/>
</dbReference>
<organism evidence="3 4">
    <name type="scientific">Candidatus Falkowbacteria bacterium CG10_big_fil_rev_8_21_14_0_10_43_11</name>
    <dbReference type="NCBI Taxonomy" id="1974568"/>
    <lineage>
        <taxon>Bacteria</taxon>
        <taxon>Candidatus Falkowiibacteriota</taxon>
    </lineage>
</organism>
<evidence type="ECO:0000259" key="2">
    <source>
        <dbReference type="Pfam" id="PF02272"/>
    </source>
</evidence>
<evidence type="ECO:0000313" key="4">
    <source>
        <dbReference type="Proteomes" id="UP000229335"/>
    </source>
</evidence>
<dbReference type="Pfam" id="PF01368">
    <property type="entry name" value="DHH"/>
    <property type="match status" value="1"/>
</dbReference>
<gene>
    <name evidence="3" type="ORF">COU00_00910</name>
</gene>
<dbReference type="AlphaFoldDB" id="A0A2M6WMV1"/>
<dbReference type="InterPro" id="IPR001667">
    <property type="entry name" value="DDH_dom"/>
</dbReference>
<dbReference type="InterPro" id="IPR038763">
    <property type="entry name" value="DHH_sf"/>
</dbReference>
<dbReference type="InterPro" id="IPR003156">
    <property type="entry name" value="DHHA1_dom"/>
</dbReference>
<dbReference type="GO" id="GO:0003676">
    <property type="term" value="F:nucleic acid binding"/>
    <property type="evidence" value="ECO:0007669"/>
    <property type="project" value="InterPro"/>
</dbReference>
<proteinExistence type="predicted"/>
<accession>A0A2M6WMV1</accession>
<feature type="domain" description="DDH" evidence="1">
    <location>
        <begin position="20"/>
        <end position="162"/>
    </location>
</feature>
<feature type="domain" description="DHHA1" evidence="2">
    <location>
        <begin position="233"/>
        <end position="307"/>
    </location>
</feature>
<dbReference type="PANTHER" id="PTHR47618:SF1">
    <property type="entry name" value="BIFUNCTIONAL OLIGORIBONUCLEASE AND PAP PHOSPHATASE NRNA"/>
    <property type="match status" value="1"/>
</dbReference>
<sequence length="320" mass="35392">MANDSRYNEILDKITSARSIFLTTHEHPDGDAAASICALAEWLKFLGKKYYLFCADEPEAGLRFLPQIEKISRDIGAVDFKNFDAVIVLDCGALRRTKIETAIRESRLPIINIDHHISNGRFGDINLVDAEAASTTQLLYELFKRGKVNISRQLANCILTGIITDSGNFAYTAANSHTFSVASEMLAQGANAREIINCTAKNKNLAMLKAWGFALSRLQYNARHDIAYTVLTQADLAEFGVNKQELEGLASFLNNLKDAKIILVLHELGDGRIKGSLRTNRNEVDVAKLAQVFGGGGHKKAAGFEVEGRLVQYNNSWRIE</sequence>
<dbReference type="Gene3D" id="3.90.1640.10">
    <property type="entry name" value="inorganic pyrophosphatase (n-terminal core)"/>
    <property type="match status" value="1"/>
</dbReference>
<evidence type="ECO:0000259" key="1">
    <source>
        <dbReference type="Pfam" id="PF01368"/>
    </source>
</evidence>
<dbReference type="SUPFAM" id="SSF64182">
    <property type="entry name" value="DHH phosphoesterases"/>
    <property type="match status" value="1"/>
</dbReference>
<dbReference type="Gene3D" id="3.10.310.30">
    <property type="match status" value="1"/>
</dbReference>
<dbReference type="Proteomes" id="UP000229335">
    <property type="component" value="Unassembled WGS sequence"/>
</dbReference>
<comment type="caution">
    <text evidence="3">The sequence shown here is derived from an EMBL/GenBank/DDBJ whole genome shotgun (WGS) entry which is preliminary data.</text>
</comment>
<dbReference type="Pfam" id="PF02272">
    <property type="entry name" value="DHHA1"/>
    <property type="match status" value="1"/>
</dbReference>
<protein>
    <submittedName>
        <fullName evidence="3">Uncharacterized protein</fullName>
    </submittedName>
</protein>
<name>A0A2M6WMV1_9BACT</name>
<dbReference type="PANTHER" id="PTHR47618">
    <property type="entry name" value="BIFUNCTIONAL OLIGORIBONUCLEASE AND PAP PHOSPHATASE NRNA"/>
    <property type="match status" value="1"/>
</dbReference>
<dbReference type="InterPro" id="IPR051319">
    <property type="entry name" value="Oligoribo/pAp-PDE_c-di-AMP_PDE"/>
</dbReference>